<reference evidence="1" key="2">
    <citation type="journal article" date="2015" name="Data Brief">
        <title>Shoot transcriptome of the giant reed, Arundo donax.</title>
        <authorList>
            <person name="Barrero R.A."/>
            <person name="Guerrero F.D."/>
            <person name="Moolhuijzen P."/>
            <person name="Goolsby J.A."/>
            <person name="Tidwell J."/>
            <person name="Bellgard S.E."/>
            <person name="Bellgard M.I."/>
        </authorList>
    </citation>
    <scope>NUCLEOTIDE SEQUENCE</scope>
    <source>
        <tissue evidence="1">Shoot tissue taken approximately 20 cm above the soil surface</tissue>
    </source>
</reference>
<dbReference type="AlphaFoldDB" id="A0A0A9ALK6"/>
<accession>A0A0A9ALK6</accession>
<proteinExistence type="predicted"/>
<organism evidence="1">
    <name type="scientific">Arundo donax</name>
    <name type="common">Giant reed</name>
    <name type="synonym">Donax arundinaceus</name>
    <dbReference type="NCBI Taxonomy" id="35708"/>
    <lineage>
        <taxon>Eukaryota</taxon>
        <taxon>Viridiplantae</taxon>
        <taxon>Streptophyta</taxon>
        <taxon>Embryophyta</taxon>
        <taxon>Tracheophyta</taxon>
        <taxon>Spermatophyta</taxon>
        <taxon>Magnoliopsida</taxon>
        <taxon>Liliopsida</taxon>
        <taxon>Poales</taxon>
        <taxon>Poaceae</taxon>
        <taxon>PACMAD clade</taxon>
        <taxon>Arundinoideae</taxon>
        <taxon>Arundineae</taxon>
        <taxon>Arundo</taxon>
    </lineage>
</organism>
<reference evidence="1" key="1">
    <citation type="submission" date="2014-09" db="EMBL/GenBank/DDBJ databases">
        <authorList>
            <person name="Magalhaes I.L.F."/>
            <person name="Oliveira U."/>
            <person name="Santos F.R."/>
            <person name="Vidigal T.H.D.A."/>
            <person name="Brescovit A.D."/>
            <person name="Santos A.J."/>
        </authorList>
    </citation>
    <scope>NUCLEOTIDE SEQUENCE</scope>
    <source>
        <tissue evidence="1">Shoot tissue taken approximately 20 cm above the soil surface</tissue>
    </source>
</reference>
<name>A0A0A9ALK6_ARUDO</name>
<protein>
    <submittedName>
        <fullName evidence="1">Uncharacterized protein</fullName>
    </submittedName>
</protein>
<dbReference type="EMBL" id="GBRH01247147">
    <property type="protein sequence ID" value="JAD50748.1"/>
    <property type="molecule type" value="Transcribed_RNA"/>
</dbReference>
<sequence>MCMRRKVPLSHQLLITFWTKNTISRTIIN</sequence>
<evidence type="ECO:0000313" key="1">
    <source>
        <dbReference type="EMBL" id="JAD50748.1"/>
    </source>
</evidence>